<feature type="domain" description="PpiC" evidence="13">
    <location>
        <begin position="237"/>
        <end position="337"/>
    </location>
</feature>
<evidence type="ECO:0000256" key="4">
    <source>
        <dbReference type="ARBA" id="ARBA00022692"/>
    </source>
</evidence>
<dbReference type="Gene3D" id="3.10.50.40">
    <property type="match status" value="1"/>
</dbReference>
<organism evidence="14 15">
    <name type="scientific">Eiseniibacteriota bacterium</name>
    <dbReference type="NCBI Taxonomy" id="2212470"/>
    <lineage>
        <taxon>Bacteria</taxon>
        <taxon>Candidatus Eiseniibacteriota</taxon>
    </lineage>
</organism>
<dbReference type="SUPFAM" id="SSF109998">
    <property type="entry name" value="Triger factor/SurA peptide-binding domain-like"/>
    <property type="match status" value="1"/>
</dbReference>
<keyword evidence="5 12" id="KW-1133">Transmembrane helix</keyword>
<evidence type="ECO:0000259" key="13">
    <source>
        <dbReference type="PROSITE" id="PS50198"/>
    </source>
</evidence>
<protein>
    <recommendedName>
        <fullName evidence="9">Periplasmic chaperone PpiD</fullName>
    </recommendedName>
    <alternativeName>
        <fullName evidence="10">Periplasmic folding chaperone</fullName>
    </alternativeName>
</protein>
<evidence type="ECO:0000313" key="14">
    <source>
        <dbReference type="EMBL" id="NOT35625.1"/>
    </source>
</evidence>
<keyword evidence="7" id="KW-0143">Chaperone</keyword>
<dbReference type="InterPro" id="IPR046357">
    <property type="entry name" value="PPIase_dom_sf"/>
</dbReference>
<evidence type="ECO:0000256" key="1">
    <source>
        <dbReference type="ARBA" id="ARBA00004382"/>
    </source>
</evidence>
<proteinExistence type="inferred from homology"/>
<keyword evidence="3" id="KW-0997">Cell inner membrane</keyword>
<dbReference type="PANTHER" id="PTHR47529">
    <property type="entry name" value="PEPTIDYL-PROLYL CIS-TRANS ISOMERASE D"/>
    <property type="match status" value="1"/>
</dbReference>
<accession>A0A849SU28</accession>
<keyword evidence="6 12" id="KW-0472">Membrane</keyword>
<dbReference type="Gene3D" id="1.10.4030.10">
    <property type="entry name" value="Porin chaperone SurA, peptide-binding domain"/>
    <property type="match status" value="1"/>
</dbReference>
<dbReference type="PROSITE" id="PS50198">
    <property type="entry name" value="PPIC_PPIASE_2"/>
    <property type="match status" value="1"/>
</dbReference>
<keyword evidence="11" id="KW-0413">Isomerase</keyword>
<sequence length="602" mass="66167">MLRYLRMGNKRIKFVWWALIILTVLTFVTFFAAGYDPSSGQRADGSLGSVNGTPITREQFALVLEEAKNQYRGQFGGDPADQDAITLQSQAWRGVVTQRLMQQRAKSLGLGVSDAEITWTLKNLPPQMLASLPDFQTNGKFDMAKYQTAVNDPSASWWAPFEEMTREQLPPRKLQERLAASLKLSEPELLERFHEAVDRVEATVVMVTGALSAPAPEVQDADLAKAYEAYKNRFSAPARTQLEVLRIPRKFSDEEVRVAREQAHSISTRSRAGESFAALARDYSQGPGAAQGGEIQRMFQPMELGPELGPKVMLADTGMVFDPIEQNGRFIIVKLLQKSMTPSPQVKVAQIMIKARQSEDALRLQLESAVKIRSRAVSVGLAKAATEAGLATTKSSFYDYNNTPQDLVDFPDAADWGLSHKKNEVSPVFQGLDAFSIVAVAGQYEAGPTPRADLEEQLRVLAQNLKRVDAAKPLADQVAQALKSGQTLEQAAAAAGQVPFKIPAMTRLQPDPRLANAPEVAGVLFGAPLGKPMGPYRTPGGWFFVRADARVLADTTQLNPQSRGQITQELLGRRQNEFFGGWVTTLRQGATIKDGRPETNQR</sequence>
<dbReference type="Pfam" id="PF13623">
    <property type="entry name" value="SurA_N_2"/>
    <property type="match status" value="1"/>
</dbReference>
<comment type="subcellular location">
    <subcellularLocation>
        <location evidence="1">Cell inner membrane</location>
        <topology evidence="1">Single-pass type II membrane protein</topology>
        <orientation evidence="1">Periplasmic side</orientation>
    </subcellularLocation>
</comment>
<evidence type="ECO:0000256" key="12">
    <source>
        <dbReference type="SAM" id="Phobius"/>
    </source>
</evidence>
<keyword evidence="11" id="KW-0697">Rotamase</keyword>
<reference evidence="14 15" key="1">
    <citation type="submission" date="2020-04" db="EMBL/GenBank/DDBJ databases">
        <title>Metagenomic profiling of ammonia- and methane-oxidizing microorganisms in a Dutch drinking water treatment plant.</title>
        <authorList>
            <person name="Poghosyan L."/>
            <person name="Leucker S."/>
        </authorList>
    </citation>
    <scope>NUCLEOTIDE SEQUENCE [LARGE SCALE GENOMIC DNA]</scope>
    <source>
        <strain evidence="14">S-RSF-IL-03</strain>
    </source>
</reference>
<dbReference type="Proteomes" id="UP000580839">
    <property type="component" value="Unassembled WGS sequence"/>
</dbReference>
<evidence type="ECO:0000256" key="6">
    <source>
        <dbReference type="ARBA" id="ARBA00023136"/>
    </source>
</evidence>
<evidence type="ECO:0000256" key="3">
    <source>
        <dbReference type="ARBA" id="ARBA00022519"/>
    </source>
</evidence>
<dbReference type="PANTHER" id="PTHR47529:SF1">
    <property type="entry name" value="PERIPLASMIC CHAPERONE PPID"/>
    <property type="match status" value="1"/>
</dbReference>
<dbReference type="InterPro" id="IPR000297">
    <property type="entry name" value="PPIase_PpiC"/>
</dbReference>
<keyword evidence="4 12" id="KW-0812">Transmembrane</keyword>
<dbReference type="InterPro" id="IPR027304">
    <property type="entry name" value="Trigger_fact/SurA_dom_sf"/>
</dbReference>
<evidence type="ECO:0000313" key="15">
    <source>
        <dbReference type="Proteomes" id="UP000580839"/>
    </source>
</evidence>
<evidence type="ECO:0000256" key="5">
    <source>
        <dbReference type="ARBA" id="ARBA00022989"/>
    </source>
</evidence>
<dbReference type="InterPro" id="IPR052029">
    <property type="entry name" value="PpiD_chaperone"/>
</dbReference>
<evidence type="ECO:0000256" key="10">
    <source>
        <dbReference type="ARBA" id="ARBA00042775"/>
    </source>
</evidence>
<evidence type="ECO:0000256" key="11">
    <source>
        <dbReference type="PROSITE-ProRule" id="PRU00278"/>
    </source>
</evidence>
<keyword evidence="2" id="KW-1003">Cell membrane</keyword>
<feature type="transmembrane region" description="Helical" evidence="12">
    <location>
        <begin position="12"/>
        <end position="35"/>
    </location>
</feature>
<gene>
    <name evidence="14" type="ORF">HOP12_15885</name>
</gene>
<evidence type="ECO:0000256" key="7">
    <source>
        <dbReference type="ARBA" id="ARBA00023186"/>
    </source>
</evidence>
<evidence type="ECO:0000256" key="8">
    <source>
        <dbReference type="ARBA" id="ARBA00038408"/>
    </source>
</evidence>
<evidence type="ECO:0000256" key="2">
    <source>
        <dbReference type="ARBA" id="ARBA00022475"/>
    </source>
</evidence>
<dbReference type="GO" id="GO:0005886">
    <property type="term" value="C:plasma membrane"/>
    <property type="evidence" value="ECO:0007669"/>
    <property type="project" value="UniProtKB-SubCell"/>
</dbReference>
<comment type="similarity">
    <text evidence="8">Belongs to the PpiD chaperone family.</text>
</comment>
<dbReference type="EMBL" id="JABFRW010000207">
    <property type="protein sequence ID" value="NOT35625.1"/>
    <property type="molecule type" value="Genomic_DNA"/>
</dbReference>
<dbReference type="GO" id="GO:0003755">
    <property type="term" value="F:peptidyl-prolyl cis-trans isomerase activity"/>
    <property type="evidence" value="ECO:0007669"/>
    <property type="project" value="UniProtKB-KW"/>
</dbReference>
<dbReference type="AlphaFoldDB" id="A0A849SU28"/>
<evidence type="ECO:0000256" key="9">
    <source>
        <dbReference type="ARBA" id="ARBA00040743"/>
    </source>
</evidence>
<dbReference type="SUPFAM" id="SSF54534">
    <property type="entry name" value="FKBP-like"/>
    <property type="match status" value="1"/>
</dbReference>
<dbReference type="Pfam" id="PF00639">
    <property type="entry name" value="Rotamase"/>
    <property type="match status" value="1"/>
</dbReference>
<comment type="caution">
    <text evidence="14">The sequence shown here is derived from an EMBL/GenBank/DDBJ whole genome shotgun (WGS) entry which is preliminary data.</text>
</comment>
<name>A0A849SU28_UNCEI</name>